<protein>
    <recommendedName>
        <fullName evidence="10">TKL/TKL-ccin protein kinase</fullName>
    </recommendedName>
</protein>
<keyword evidence="1" id="KW-0808">Transferase</keyword>
<dbReference type="PROSITE" id="PS50030">
    <property type="entry name" value="UBA"/>
    <property type="match status" value="3"/>
</dbReference>
<keyword evidence="1" id="KW-0418">Kinase</keyword>
<dbReference type="EMBL" id="JARKIB010000163">
    <property type="protein sequence ID" value="KAJ7729773.1"/>
    <property type="molecule type" value="Genomic_DNA"/>
</dbReference>
<evidence type="ECO:0000256" key="5">
    <source>
        <dbReference type="SAM" id="MobiDB-lite"/>
    </source>
</evidence>
<evidence type="ECO:0000313" key="8">
    <source>
        <dbReference type="EMBL" id="KAJ7729773.1"/>
    </source>
</evidence>
<dbReference type="PROSITE" id="PS50011">
    <property type="entry name" value="PROTEIN_KINASE_DOM"/>
    <property type="match status" value="1"/>
</dbReference>
<proteinExistence type="predicted"/>
<dbReference type="Pfam" id="PF07714">
    <property type="entry name" value="PK_Tyr_Ser-Thr"/>
    <property type="match status" value="1"/>
</dbReference>
<dbReference type="SUPFAM" id="SSF46934">
    <property type="entry name" value="UBA-like"/>
    <property type="match status" value="3"/>
</dbReference>
<dbReference type="GO" id="GO:0004674">
    <property type="term" value="F:protein serine/threonine kinase activity"/>
    <property type="evidence" value="ECO:0007669"/>
    <property type="project" value="UniProtKB-KW"/>
</dbReference>
<dbReference type="PROSITE" id="PS00108">
    <property type="entry name" value="PROTEIN_KINASE_ST"/>
    <property type="match status" value="1"/>
</dbReference>
<feature type="domain" description="UBA" evidence="7">
    <location>
        <begin position="702"/>
        <end position="755"/>
    </location>
</feature>
<dbReference type="Gene3D" id="3.30.200.20">
    <property type="entry name" value="Phosphorylase Kinase, domain 1"/>
    <property type="match status" value="1"/>
</dbReference>
<dbReference type="SMART" id="SM00220">
    <property type="entry name" value="S_TKc"/>
    <property type="match status" value="1"/>
</dbReference>
<evidence type="ECO:0000313" key="9">
    <source>
        <dbReference type="Proteomes" id="UP001215598"/>
    </source>
</evidence>
<dbReference type="Gene3D" id="1.10.510.10">
    <property type="entry name" value="Transferase(Phosphotransferase) domain 1"/>
    <property type="match status" value="1"/>
</dbReference>
<dbReference type="AlphaFoldDB" id="A0AAD7HXD6"/>
<dbReference type="InterPro" id="IPR011990">
    <property type="entry name" value="TPR-like_helical_dom_sf"/>
</dbReference>
<feature type="domain" description="UBA" evidence="7">
    <location>
        <begin position="565"/>
        <end position="606"/>
    </location>
</feature>
<dbReference type="InterPro" id="IPR015940">
    <property type="entry name" value="UBA"/>
</dbReference>
<dbReference type="InterPro" id="IPR017441">
    <property type="entry name" value="Protein_kinase_ATP_BS"/>
</dbReference>
<dbReference type="InterPro" id="IPR051681">
    <property type="entry name" value="Ser/Thr_Kinases-Pseudokinases"/>
</dbReference>
<evidence type="ECO:0000259" key="7">
    <source>
        <dbReference type="PROSITE" id="PS50030"/>
    </source>
</evidence>
<comment type="caution">
    <text evidence="8">The sequence shown here is derived from an EMBL/GenBank/DDBJ whole genome shotgun (WGS) entry which is preliminary data.</text>
</comment>
<evidence type="ECO:0000256" key="1">
    <source>
        <dbReference type="ARBA" id="ARBA00022527"/>
    </source>
</evidence>
<dbReference type="Gene3D" id="1.25.40.10">
    <property type="entry name" value="Tetratricopeptide repeat domain"/>
    <property type="match status" value="1"/>
</dbReference>
<feature type="binding site" evidence="4">
    <location>
        <position position="242"/>
    </location>
    <ligand>
        <name>ATP</name>
        <dbReference type="ChEBI" id="CHEBI:30616"/>
    </ligand>
</feature>
<dbReference type="InterPro" id="IPR009060">
    <property type="entry name" value="UBA-like_sf"/>
</dbReference>
<dbReference type="SMART" id="SM00165">
    <property type="entry name" value="UBA"/>
    <property type="match status" value="3"/>
</dbReference>
<evidence type="ECO:0000256" key="2">
    <source>
        <dbReference type="ARBA" id="ARBA00022741"/>
    </source>
</evidence>
<dbReference type="GO" id="GO:0005524">
    <property type="term" value="F:ATP binding"/>
    <property type="evidence" value="ECO:0007669"/>
    <property type="project" value="UniProtKB-UniRule"/>
</dbReference>
<feature type="compositionally biased region" description="Low complexity" evidence="5">
    <location>
        <begin position="777"/>
        <end position="793"/>
    </location>
</feature>
<dbReference type="Gene3D" id="1.20.930.20">
    <property type="entry name" value="Adaptor protein Cbl, N-terminal domain"/>
    <property type="match status" value="1"/>
</dbReference>
<dbReference type="SUPFAM" id="SSF56112">
    <property type="entry name" value="Protein kinase-like (PK-like)"/>
    <property type="match status" value="1"/>
</dbReference>
<dbReference type="InterPro" id="IPR036537">
    <property type="entry name" value="Adaptor_Cbl_N_dom_sf"/>
</dbReference>
<keyword evidence="2 4" id="KW-0547">Nucleotide-binding</keyword>
<dbReference type="Pfam" id="PF22562">
    <property type="entry name" value="UBA_7"/>
    <property type="match status" value="3"/>
</dbReference>
<keyword evidence="3 4" id="KW-0067">ATP-binding</keyword>
<name>A0AAD7HXD6_9AGAR</name>
<keyword evidence="9" id="KW-1185">Reference proteome</keyword>
<gene>
    <name evidence="8" type="ORF">B0H16DRAFT_1382509</name>
</gene>
<evidence type="ECO:0008006" key="10">
    <source>
        <dbReference type="Google" id="ProtNLM"/>
    </source>
</evidence>
<dbReference type="GO" id="GO:0007166">
    <property type="term" value="P:cell surface receptor signaling pathway"/>
    <property type="evidence" value="ECO:0007669"/>
    <property type="project" value="InterPro"/>
</dbReference>
<evidence type="ECO:0000259" key="6">
    <source>
        <dbReference type="PROSITE" id="PS50011"/>
    </source>
</evidence>
<dbReference type="InterPro" id="IPR000719">
    <property type="entry name" value="Prot_kinase_dom"/>
</dbReference>
<evidence type="ECO:0000256" key="4">
    <source>
        <dbReference type="PROSITE-ProRule" id="PRU10141"/>
    </source>
</evidence>
<feature type="domain" description="Protein kinase" evidence="6">
    <location>
        <begin position="215"/>
        <end position="471"/>
    </location>
</feature>
<dbReference type="PANTHER" id="PTHR44329:SF214">
    <property type="entry name" value="PROTEIN KINASE DOMAIN-CONTAINING PROTEIN"/>
    <property type="match status" value="1"/>
</dbReference>
<dbReference type="InterPro" id="IPR001245">
    <property type="entry name" value="Ser-Thr/Tyr_kinase_cat_dom"/>
</dbReference>
<dbReference type="InterPro" id="IPR059179">
    <property type="entry name" value="MLKL-like_MCAfunc"/>
</dbReference>
<dbReference type="Gene3D" id="1.10.8.10">
    <property type="entry name" value="DNA helicase RuvA subunit, C-terminal domain"/>
    <property type="match status" value="4"/>
</dbReference>
<sequence>MEIVAALRTSYSVYSFIVATIQQVQSSKNQLQVLATAAEQLLRTLNTEFTESRLVATRCAGPLVDLETLLRQIHRFVEEEKERAFLRLLLQKDSRIAKIELFHRRLGMCVDAFQISSLVNIRTMQADSKRAQARDTEALHAHLISLEKDNARLLQTLEINQNNTIAMMVSIQKQLNTHSVDQAEQKFYSHTLQYLTSRSGQNVTVEEWMISSFEIEYGPEIGAGGFGTVYHGTWNRTEVAIKNLQNAAGAKPSAASLRNEIKIWSTLRHPNILQFLGANTLDDKPFIVMPYVPHNAREFLRERPTLDPVPILRDISLGLEYLHSRRICHGDLKAINVLVESTGRALLCDFGLARLKADADSRTLTTMDVTPVLGSRNWMAPELLTGGRYRMPADIYAFGMTVYELYTDEIPLLSIPYGEFIDLVVHRGVRPERPEADEGREMSDELWEVATRCWASNTSDRPTATQVHDELASMISKPHIAPPDVPGAHLGVLNPMKNKSDSGVIDPQAINQSTHNFNPPTNVARSSPGPAQQLFPSYVVGIGESLKGVHLDGPIPSAAAASGPQFDAVAMSELLGMGFPVIQCQKALLATGNSTVHNALDWLFAHMDDADINDPIVPQAGASGGDDAQTTMLSDMGFTPPQARKVLRETAASAPQFDAVTMSELLGMGFPVIQCQKALVATGNSTAHAAMEWLLAHIDDADIDDPIVPHAGASGGDGAQTTMLSDMGFTPPQARKALRETSGNTVHAVEWLFNRPYDNGANDMPAPSAAVGGPSLGPGESSSPRASSSQRTSLTMQPKHGVMVQLDDPMDVSRPLSIERPCPAFAWQHKSPFPRVSEVLQMAEQLQIAALDGLIAWKDLNLDPSGVAALRNRQAHLCSSEGMWYYPDNLRANFNLLVTEFRCGEFFTQPGINIDNGFNHQMDIRKKVFGIDAPETLNTMFLFAAAYRALGRLDQALNIGLEVVEQRTTLHGSHDLQMYTAVQGVALTHHYMNNNRQAMARQLQVFTGRHKILGIKHRDTVMAMRTLAVFRAVWAHENLGGNLLETLKDTFNRQVRELEEGAMSGAI</sequence>
<dbReference type="CDD" id="cd14297">
    <property type="entry name" value="UBA2_spUBP14_like"/>
    <property type="match status" value="1"/>
</dbReference>
<dbReference type="InterPro" id="IPR008271">
    <property type="entry name" value="Ser/Thr_kinase_AS"/>
</dbReference>
<dbReference type="Proteomes" id="UP001215598">
    <property type="component" value="Unassembled WGS sequence"/>
</dbReference>
<evidence type="ECO:0000256" key="3">
    <source>
        <dbReference type="ARBA" id="ARBA00022840"/>
    </source>
</evidence>
<dbReference type="PANTHER" id="PTHR44329">
    <property type="entry name" value="SERINE/THREONINE-PROTEIN KINASE TNNI3K-RELATED"/>
    <property type="match status" value="1"/>
</dbReference>
<accession>A0AAD7HXD6</accession>
<dbReference type="CDD" id="cd21037">
    <property type="entry name" value="MLKL_NTD"/>
    <property type="match status" value="1"/>
</dbReference>
<reference evidence="8" key="1">
    <citation type="submission" date="2023-03" db="EMBL/GenBank/DDBJ databases">
        <title>Massive genome expansion in bonnet fungi (Mycena s.s.) driven by repeated elements and novel gene families across ecological guilds.</title>
        <authorList>
            <consortium name="Lawrence Berkeley National Laboratory"/>
            <person name="Harder C.B."/>
            <person name="Miyauchi S."/>
            <person name="Viragh M."/>
            <person name="Kuo A."/>
            <person name="Thoen E."/>
            <person name="Andreopoulos B."/>
            <person name="Lu D."/>
            <person name="Skrede I."/>
            <person name="Drula E."/>
            <person name="Henrissat B."/>
            <person name="Morin E."/>
            <person name="Kohler A."/>
            <person name="Barry K."/>
            <person name="LaButti K."/>
            <person name="Morin E."/>
            <person name="Salamov A."/>
            <person name="Lipzen A."/>
            <person name="Mereny Z."/>
            <person name="Hegedus B."/>
            <person name="Baldrian P."/>
            <person name="Stursova M."/>
            <person name="Weitz H."/>
            <person name="Taylor A."/>
            <person name="Grigoriev I.V."/>
            <person name="Nagy L.G."/>
            <person name="Martin F."/>
            <person name="Kauserud H."/>
        </authorList>
    </citation>
    <scope>NUCLEOTIDE SEQUENCE</scope>
    <source>
        <strain evidence="8">CBHHK182m</strain>
    </source>
</reference>
<dbReference type="InterPro" id="IPR011009">
    <property type="entry name" value="Kinase-like_dom_sf"/>
</dbReference>
<feature type="domain" description="UBA" evidence="7">
    <location>
        <begin position="656"/>
        <end position="697"/>
    </location>
</feature>
<organism evidence="8 9">
    <name type="scientific">Mycena metata</name>
    <dbReference type="NCBI Taxonomy" id="1033252"/>
    <lineage>
        <taxon>Eukaryota</taxon>
        <taxon>Fungi</taxon>
        <taxon>Dikarya</taxon>
        <taxon>Basidiomycota</taxon>
        <taxon>Agaricomycotina</taxon>
        <taxon>Agaricomycetes</taxon>
        <taxon>Agaricomycetidae</taxon>
        <taxon>Agaricales</taxon>
        <taxon>Marasmiineae</taxon>
        <taxon>Mycenaceae</taxon>
        <taxon>Mycena</taxon>
    </lineage>
</organism>
<feature type="region of interest" description="Disordered" evidence="5">
    <location>
        <begin position="763"/>
        <end position="796"/>
    </location>
</feature>
<keyword evidence="1" id="KW-0723">Serine/threonine-protein kinase</keyword>
<dbReference type="PROSITE" id="PS00107">
    <property type="entry name" value="PROTEIN_KINASE_ATP"/>
    <property type="match status" value="1"/>
</dbReference>